<accession>A0A915ZXG1</accession>
<dbReference type="OrthoDB" id="2475683at2759"/>
<evidence type="ECO:0000256" key="1">
    <source>
        <dbReference type="SAM" id="Phobius"/>
    </source>
</evidence>
<gene>
    <name evidence="2" type="ORF">CHRIB12_LOCUS23128</name>
</gene>
<dbReference type="AlphaFoldDB" id="A0A915ZXG1"/>
<reference evidence="2" key="1">
    <citation type="submission" date="2020-05" db="EMBL/GenBank/DDBJ databases">
        <authorList>
            <person name="Rincon C."/>
            <person name="Sanders R I."/>
            <person name="Robbins C."/>
            <person name="Chaturvedi A."/>
        </authorList>
    </citation>
    <scope>NUCLEOTIDE SEQUENCE</scope>
    <source>
        <strain evidence="2">CHB12</strain>
    </source>
</reference>
<dbReference type="EMBL" id="CAGKOT010000086">
    <property type="protein sequence ID" value="CAB5394013.1"/>
    <property type="molecule type" value="Genomic_DNA"/>
</dbReference>
<dbReference type="Proteomes" id="UP000684084">
    <property type="component" value="Unassembled WGS sequence"/>
</dbReference>
<organism evidence="2 3">
    <name type="scientific">Rhizophagus irregularis</name>
    <dbReference type="NCBI Taxonomy" id="588596"/>
    <lineage>
        <taxon>Eukaryota</taxon>
        <taxon>Fungi</taxon>
        <taxon>Fungi incertae sedis</taxon>
        <taxon>Mucoromycota</taxon>
        <taxon>Glomeromycotina</taxon>
        <taxon>Glomeromycetes</taxon>
        <taxon>Glomerales</taxon>
        <taxon>Glomeraceae</taxon>
        <taxon>Rhizophagus</taxon>
    </lineage>
</organism>
<keyword evidence="1" id="KW-1133">Transmembrane helix</keyword>
<protein>
    <submittedName>
        <fullName evidence="2">Uncharacterized protein</fullName>
    </submittedName>
</protein>
<comment type="caution">
    <text evidence="2">The sequence shown here is derived from an EMBL/GenBank/DDBJ whole genome shotgun (WGS) entry which is preliminary data.</text>
</comment>
<proteinExistence type="predicted"/>
<sequence>MLAISFVTLTLKNPSFALQLPCIAYTSKFTSGYLLLILDVQLKQHSIIVGTALIIMLLIGAKTFIMK</sequence>
<keyword evidence="1" id="KW-0812">Transmembrane</keyword>
<evidence type="ECO:0000313" key="2">
    <source>
        <dbReference type="EMBL" id="CAB5394013.1"/>
    </source>
</evidence>
<keyword evidence="1" id="KW-0472">Membrane</keyword>
<name>A0A915ZXG1_9GLOM</name>
<feature type="transmembrane region" description="Helical" evidence="1">
    <location>
        <begin position="43"/>
        <end position="65"/>
    </location>
</feature>
<evidence type="ECO:0000313" key="3">
    <source>
        <dbReference type="Proteomes" id="UP000684084"/>
    </source>
</evidence>